<proteinExistence type="predicted"/>
<dbReference type="EMBL" id="FOPP01000004">
    <property type="protein sequence ID" value="SFG99751.1"/>
    <property type="molecule type" value="Genomic_DNA"/>
</dbReference>
<dbReference type="SUPFAM" id="SSF159894">
    <property type="entry name" value="YgaC/TfoX-N like"/>
    <property type="match status" value="1"/>
</dbReference>
<organism evidence="2 3">
    <name type="scientific">Pedobacter insulae</name>
    <dbReference type="NCBI Taxonomy" id="414048"/>
    <lineage>
        <taxon>Bacteria</taxon>
        <taxon>Pseudomonadati</taxon>
        <taxon>Bacteroidota</taxon>
        <taxon>Sphingobacteriia</taxon>
        <taxon>Sphingobacteriales</taxon>
        <taxon>Sphingobacteriaceae</taxon>
        <taxon>Pedobacter</taxon>
    </lineage>
</organism>
<gene>
    <name evidence="2" type="ORF">SAMN04489864_1044</name>
</gene>
<evidence type="ECO:0000313" key="3">
    <source>
        <dbReference type="Proteomes" id="UP000199666"/>
    </source>
</evidence>
<sequence length="122" mass="14124">MLDHTAMKREFDTRAADQVREMLIDQKDVAEKEMFSGICFMVDEKLCICVTKENLLCRIGEEKVLTELEKGTCSQMVMNGRTSKNFVYVPIAENLRKQDLAYWVNLCLEYNPMAKSSKKKSK</sequence>
<protein>
    <submittedName>
        <fullName evidence="2">TfoX N-terminal domain-containing protein</fullName>
    </submittedName>
</protein>
<dbReference type="Proteomes" id="UP000199666">
    <property type="component" value="Unassembled WGS sequence"/>
</dbReference>
<evidence type="ECO:0000313" key="2">
    <source>
        <dbReference type="EMBL" id="SFG99751.1"/>
    </source>
</evidence>
<feature type="domain" description="TfoX N-terminal" evidence="1">
    <location>
        <begin position="23"/>
        <end position="109"/>
    </location>
</feature>
<dbReference type="InterPro" id="IPR007076">
    <property type="entry name" value="TfoX_N"/>
</dbReference>
<dbReference type="STRING" id="414048.SAMN04489864_1044"/>
<name>A0A1I2WJJ5_9SPHI</name>
<dbReference type="Gene3D" id="3.30.1460.30">
    <property type="entry name" value="YgaC/TfoX-N like chaperone"/>
    <property type="match status" value="1"/>
</dbReference>
<reference evidence="2 3" key="1">
    <citation type="submission" date="2016-10" db="EMBL/GenBank/DDBJ databases">
        <authorList>
            <person name="de Groot N.N."/>
        </authorList>
    </citation>
    <scope>NUCLEOTIDE SEQUENCE [LARGE SCALE GENOMIC DNA]</scope>
    <source>
        <strain evidence="2 3">DSM 18684</strain>
    </source>
</reference>
<keyword evidence="3" id="KW-1185">Reference proteome</keyword>
<accession>A0A1I2WJJ5</accession>
<dbReference type="AlphaFoldDB" id="A0A1I2WJJ5"/>
<dbReference type="Pfam" id="PF04993">
    <property type="entry name" value="TfoX_N"/>
    <property type="match status" value="1"/>
</dbReference>
<evidence type="ECO:0000259" key="1">
    <source>
        <dbReference type="Pfam" id="PF04993"/>
    </source>
</evidence>